<comment type="caution">
    <text evidence="2">The sequence shown here is derived from an EMBL/GenBank/DDBJ whole genome shotgun (WGS) entry which is preliminary data.</text>
</comment>
<reference evidence="2 3" key="1">
    <citation type="submission" date="2018-06" db="EMBL/GenBank/DDBJ databases">
        <title>Comparative genomics reveals the genomic features of Rhizophagus irregularis, R. cerebriforme, R. diaphanum and Gigaspora rosea, and their symbiotic lifestyle signature.</title>
        <authorList>
            <person name="Morin E."/>
            <person name="San Clemente H."/>
            <person name="Chen E.C.H."/>
            <person name="De La Providencia I."/>
            <person name="Hainaut M."/>
            <person name="Kuo A."/>
            <person name="Kohler A."/>
            <person name="Murat C."/>
            <person name="Tang N."/>
            <person name="Roy S."/>
            <person name="Loubradou J."/>
            <person name="Henrissat B."/>
            <person name="Grigoriev I.V."/>
            <person name="Corradi N."/>
            <person name="Roux C."/>
            <person name="Martin F.M."/>
        </authorList>
    </citation>
    <scope>NUCLEOTIDE SEQUENCE [LARGE SCALE GENOMIC DNA]</scope>
    <source>
        <strain evidence="2 3">DAOM 227022</strain>
    </source>
</reference>
<name>A0A397T1T0_9GLOM</name>
<keyword evidence="3" id="KW-1185">Reference proteome</keyword>
<evidence type="ECO:0000313" key="3">
    <source>
        <dbReference type="Proteomes" id="UP000265703"/>
    </source>
</evidence>
<proteinExistence type="predicted"/>
<gene>
    <name evidence="2" type="ORF">C1645_820876</name>
</gene>
<feature type="region of interest" description="Disordered" evidence="1">
    <location>
        <begin position="1"/>
        <end position="25"/>
    </location>
</feature>
<dbReference type="Proteomes" id="UP000265703">
    <property type="component" value="Unassembled WGS sequence"/>
</dbReference>
<organism evidence="2 3">
    <name type="scientific">Glomus cerebriforme</name>
    <dbReference type="NCBI Taxonomy" id="658196"/>
    <lineage>
        <taxon>Eukaryota</taxon>
        <taxon>Fungi</taxon>
        <taxon>Fungi incertae sedis</taxon>
        <taxon>Mucoromycota</taxon>
        <taxon>Glomeromycotina</taxon>
        <taxon>Glomeromycetes</taxon>
        <taxon>Glomerales</taxon>
        <taxon>Glomeraceae</taxon>
        <taxon>Glomus</taxon>
    </lineage>
</organism>
<protein>
    <submittedName>
        <fullName evidence="2">Uncharacterized protein</fullName>
    </submittedName>
</protein>
<evidence type="ECO:0000256" key="1">
    <source>
        <dbReference type="SAM" id="MobiDB-lite"/>
    </source>
</evidence>
<feature type="compositionally biased region" description="Low complexity" evidence="1">
    <location>
        <begin position="13"/>
        <end position="22"/>
    </location>
</feature>
<evidence type="ECO:0000313" key="2">
    <source>
        <dbReference type="EMBL" id="RIA92278.1"/>
    </source>
</evidence>
<dbReference type="EMBL" id="QKYT01000130">
    <property type="protein sequence ID" value="RIA92278.1"/>
    <property type="molecule type" value="Genomic_DNA"/>
</dbReference>
<sequence>MDVLIVDLDPAKNESNSNNSSLSKRRSPVYEYFTFKTPKCIHLLTTSTV</sequence>
<accession>A0A397T1T0</accession>
<dbReference type="AlphaFoldDB" id="A0A397T1T0"/>